<evidence type="ECO:0000259" key="6">
    <source>
        <dbReference type="PROSITE" id="PS00036"/>
    </source>
</evidence>
<comment type="caution">
    <text evidence="7">The sequence shown here is derived from an EMBL/GenBank/DDBJ whole genome shotgun (WGS) entry which is preliminary data.</text>
</comment>
<dbReference type="CDD" id="cd14686">
    <property type="entry name" value="bZIP"/>
    <property type="match status" value="1"/>
</dbReference>
<reference evidence="7" key="1">
    <citation type="journal article" date="2021" name="Nat. Commun.">
        <title>Genetic determinants of endophytism in the Arabidopsis root mycobiome.</title>
        <authorList>
            <person name="Mesny F."/>
            <person name="Miyauchi S."/>
            <person name="Thiergart T."/>
            <person name="Pickel B."/>
            <person name="Atanasova L."/>
            <person name="Karlsson M."/>
            <person name="Huettel B."/>
            <person name="Barry K.W."/>
            <person name="Haridas S."/>
            <person name="Chen C."/>
            <person name="Bauer D."/>
            <person name="Andreopoulos W."/>
            <person name="Pangilinan J."/>
            <person name="LaButti K."/>
            <person name="Riley R."/>
            <person name="Lipzen A."/>
            <person name="Clum A."/>
            <person name="Drula E."/>
            <person name="Henrissat B."/>
            <person name="Kohler A."/>
            <person name="Grigoriev I.V."/>
            <person name="Martin F.M."/>
            <person name="Hacquard S."/>
        </authorList>
    </citation>
    <scope>NUCLEOTIDE SEQUENCE</scope>
    <source>
        <strain evidence="7">MPI-CAGE-CH-0230</strain>
    </source>
</reference>
<dbReference type="Proteomes" id="UP000756346">
    <property type="component" value="Unassembled WGS sequence"/>
</dbReference>
<dbReference type="GeneID" id="70187950"/>
<evidence type="ECO:0000256" key="5">
    <source>
        <dbReference type="SAM" id="MobiDB-lite"/>
    </source>
</evidence>
<feature type="region of interest" description="Disordered" evidence="5">
    <location>
        <begin position="174"/>
        <end position="266"/>
    </location>
</feature>
<sequence length="427" mass="44884">MNAPSGQAAGGTNCDNWFLGVPCICSDCQRQMDHALSGACTSDMEFGTAQAMDIDPQLLGLNGRASQAQQNCNNPLMFSPVVQTMHGLPQGSPPQGVPVLGSPIQLTLTQPGVFSAEGIAGSNEFGMLPMPSTFSPFNNKNTQLATSSSSRQRPMTRARAASIQTAALSDMSDTFSHTWQSTPGTDLQAASTTSSAAATPFNGLYNHQYGSPDSSAPITSNQQGSSTTHPPNTGASNSMMSPPNDSTSNTPSLATAQKPKPIPITNDMSDAEKARLCELNDQIFAERLRIQRAKNNCAAKKSRQRRLDLIASLQEQVALKQTQVEGLAAELAAARAQLGDVQAQLNSLQAHNAELLRDKVASQQDVLSSRALGEENARLRGDVVRMQELVKSLCQGSVAGGGGGGDGGEAKVLAGSPFSMVEDKYTS</sequence>
<keyword evidence="1" id="KW-0805">Transcription regulation</keyword>
<proteinExistence type="predicted"/>
<evidence type="ECO:0000256" key="4">
    <source>
        <dbReference type="SAM" id="Coils"/>
    </source>
</evidence>
<feature type="region of interest" description="Disordered" evidence="5">
    <location>
        <begin position="131"/>
        <end position="161"/>
    </location>
</feature>
<feature type="domain" description="BZIP" evidence="6">
    <location>
        <begin position="292"/>
        <end position="305"/>
    </location>
</feature>
<evidence type="ECO:0000256" key="1">
    <source>
        <dbReference type="ARBA" id="ARBA00023015"/>
    </source>
</evidence>
<feature type="coiled-coil region" evidence="4">
    <location>
        <begin position="310"/>
        <end position="358"/>
    </location>
</feature>
<evidence type="ECO:0000313" key="8">
    <source>
        <dbReference type="Proteomes" id="UP000756346"/>
    </source>
</evidence>
<gene>
    <name evidence="7" type="ORF">B0I36DRAFT_360891</name>
</gene>
<dbReference type="InterPro" id="IPR046347">
    <property type="entry name" value="bZIP_sf"/>
</dbReference>
<accession>A0A9P8YBP6</accession>
<evidence type="ECO:0000256" key="3">
    <source>
        <dbReference type="ARBA" id="ARBA00023163"/>
    </source>
</evidence>
<organism evidence="7 8">
    <name type="scientific">Microdochium trichocladiopsis</name>
    <dbReference type="NCBI Taxonomy" id="1682393"/>
    <lineage>
        <taxon>Eukaryota</taxon>
        <taxon>Fungi</taxon>
        <taxon>Dikarya</taxon>
        <taxon>Ascomycota</taxon>
        <taxon>Pezizomycotina</taxon>
        <taxon>Sordariomycetes</taxon>
        <taxon>Xylariomycetidae</taxon>
        <taxon>Xylariales</taxon>
        <taxon>Microdochiaceae</taxon>
        <taxon>Microdochium</taxon>
    </lineage>
</organism>
<dbReference type="InterPro" id="IPR004827">
    <property type="entry name" value="bZIP"/>
</dbReference>
<dbReference type="InterPro" id="IPR004826">
    <property type="entry name" value="bZIP_Maf"/>
</dbReference>
<evidence type="ECO:0000256" key="2">
    <source>
        <dbReference type="ARBA" id="ARBA00023125"/>
    </source>
</evidence>
<dbReference type="GO" id="GO:0003677">
    <property type="term" value="F:DNA binding"/>
    <property type="evidence" value="ECO:0007669"/>
    <property type="project" value="UniProtKB-KW"/>
</dbReference>
<dbReference type="Gene3D" id="1.20.5.170">
    <property type="match status" value="1"/>
</dbReference>
<keyword evidence="2" id="KW-0238">DNA-binding</keyword>
<feature type="compositionally biased region" description="Polar residues" evidence="5">
    <location>
        <begin position="132"/>
        <end position="153"/>
    </location>
</feature>
<keyword evidence="4" id="KW-0175">Coiled coil</keyword>
<feature type="compositionally biased region" description="Polar residues" evidence="5">
    <location>
        <begin position="208"/>
        <end position="240"/>
    </location>
</feature>
<keyword evidence="8" id="KW-1185">Reference proteome</keyword>
<feature type="compositionally biased region" description="Polar residues" evidence="5">
    <location>
        <begin position="174"/>
        <end position="185"/>
    </location>
</feature>
<dbReference type="EMBL" id="JAGTJQ010000003">
    <property type="protein sequence ID" value="KAH7035543.1"/>
    <property type="molecule type" value="Genomic_DNA"/>
</dbReference>
<name>A0A9P8YBP6_9PEZI</name>
<dbReference type="SMART" id="SM00338">
    <property type="entry name" value="BRLZ"/>
    <property type="match status" value="1"/>
</dbReference>
<keyword evidence="3" id="KW-0804">Transcription</keyword>
<dbReference type="Pfam" id="PF03131">
    <property type="entry name" value="bZIP_Maf"/>
    <property type="match status" value="1"/>
</dbReference>
<evidence type="ECO:0000313" key="7">
    <source>
        <dbReference type="EMBL" id="KAH7035543.1"/>
    </source>
</evidence>
<dbReference type="RefSeq" id="XP_046015636.1">
    <property type="nucleotide sequence ID" value="XM_046158404.1"/>
</dbReference>
<feature type="compositionally biased region" description="Low complexity" evidence="5">
    <location>
        <begin position="241"/>
        <end position="252"/>
    </location>
</feature>
<dbReference type="GO" id="GO:0003700">
    <property type="term" value="F:DNA-binding transcription factor activity"/>
    <property type="evidence" value="ECO:0007669"/>
    <property type="project" value="InterPro"/>
</dbReference>
<dbReference type="PROSITE" id="PS00036">
    <property type="entry name" value="BZIP_BASIC"/>
    <property type="match status" value="1"/>
</dbReference>
<dbReference type="SUPFAM" id="SSF57959">
    <property type="entry name" value="Leucine zipper domain"/>
    <property type="match status" value="1"/>
</dbReference>
<protein>
    <recommendedName>
        <fullName evidence="6">BZIP domain-containing protein</fullName>
    </recommendedName>
</protein>
<dbReference type="OrthoDB" id="4847496at2759"/>
<feature type="compositionally biased region" description="Low complexity" evidence="5">
    <location>
        <begin position="189"/>
        <end position="199"/>
    </location>
</feature>
<dbReference type="AlphaFoldDB" id="A0A9P8YBP6"/>